<dbReference type="SUPFAM" id="SSF57256">
    <property type="entry name" value="Elafin-like"/>
    <property type="match status" value="1"/>
</dbReference>
<reference evidence="3 4" key="2">
    <citation type="submission" date="2019-01" db="EMBL/GenBank/DDBJ databases">
        <title>The decoding of complex shrimp genome reveals the adaptation for benthos swimmer, frequently molting mechanism and breeding impact on genome.</title>
        <authorList>
            <person name="Sun Y."/>
            <person name="Gao Y."/>
            <person name="Yu Y."/>
        </authorList>
    </citation>
    <scope>NUCLEOTIDE SEQUENCE [LARGE SCALE GENOMIC DNA]</scope>
    <source>
        <tissue evidence="3">Muscle</tissue>
    </source>
</reference>
<dbReference type="GO" id="GO:0030414">
    <property type="term" value="F:peptidase inhibitor activity"/>
    <property type="evidence" value="ECO:0007669"/>
    <property type="project" value="InterPro"/>
</dbReference>
<dbReference type="InterPro" id="IPR036645">
    <property type="entry name" value="Elafin-like_sf"/>
</dbReference>
<keyword evidence="1" id="KW-0732">Signal</keyword>
<accession>A0A423U1G7</accession>
<evidence type="ECO:0000256" key="1">
    <source>
        <dbReference type="SAM" id="SignalP"/>
    </source>
</evidence>
<dbReference type="EMBL" id="QCYY01000810">
    <property type="protein sequence ID" value="ROT82531.1"/>
    <property type="molecule type" value="Genomic_DNA"/>
</dbReference>
<evidence type="ECO:0000313" key="4">
    <source>
        <dbReference type="Proteomes" id="UP000283509"/>
    </source>
</evidence>
<sequence>MLAKESSEPHFTVMSSTAVRVCALLLLVLMLENSWAMGPFPGLQKKGFCPLLLSAPIDSDSLGFERTGCRGDYECEDDLKCCPGGACCHFSCMKPLDRLTFG</sequence>
<feature type="chain" id="PRO_5019499472" description="WAP domain-containing protein" evidence="1">
    <location>
        <begin position="37"/>
        <end position="102"/>
    </location>
</feature>
<feature type="signal peptide" evidence="1">
    <location>
        <begin position="1"/>
        <end position="36"/>
    </location>
</feature>
<dbReference type="Pfam" id="PF00095">
    <property type="entry name" value="WAP"/>
    <property type="match status" value="1"/>
</dbReference>
<evidence type="ECO:0000313" key="3">
    <source>
        <dbReference type="EMBL" id="ROT82531.1"/>
    </source>
</evidence>
<gene>
    <name evidence="3" type="ORF">C7M84_024304</name>
</gene>
<dbReference type="SMART" id="SM00217">
    <property type="entry name" value="WAP"/>
    <property type="match status" value="1"/>
</dbReference>
<dbReference type="PROSITE" id="PS51390">
    <property type="entry name" value="WAP"/>
    <property type="match status" value="1"/>
</dbReference>
<organism evidence="3 4">
    <name type="scientific">Penaeus vannamei</name>
    <name type="common">Whiteleg shrimp</name>
    <name type="synonym">Litopenaeus vannamei</name>
    <dbReference type="NCBI Taxonomy" id="6689"/>
    <lineage>
        <taxon>Eukaryota</taxon>
        <taxon>Metazoa</taxon>
        <taxon>Ecdysozoa</taxon>
        <taxon>Arthropoda</taxon>
        <taxon>Crustacea</taxon>
        <taxon>Multicrustacea</taxon>
        <taxon>Malacostraca</taxon>
        <taxon>Eumalacostraca</taxon>
        <taxon>Eucarida</taxon>
        <taxon>Decapoda</taxon>
        <taxon>Dendrobranchiata</taxon>
        <taxon>Penaeoidea</taxon>
        <taxon>Penaeidae</taxon>
        <taxon>Penaeus</taxon>
    </lineage>
</organism>
<comment type="caution">
    <text evidence="3">The sequence shown here is derived from an EMBL/GenBank/DDBJ whole genome shotgun (WGS) entry which is preliminary data.</text>
</comment>
<evidence type="ECO:0000259" key="2">
    <source>
        <dbReference type="PROSITE" id="PS51390"/>
    </source>
</evidence>
<protein>
    <recommendedName>
        <fullName evidence="2">WAP domain-containing protein</fullName>
    </recommendedName>
</protein>
<dbReference type="InterPro" id="IPR008197">
    <property type="entry name" value="WAP_dom"/>
</dbReference>
<name>A0A423U1G7_PENVA</name>
<dbReference type="Gene3D" id="4.10.75.10">
    <property type="entry name" value="Elafin-like"/>
    <property type="match status" value="1"/>
</dbReference>
<dbReference type="AlphaFoldDB" id="A0A423U1G7"/>
<feature type="domain" description="WAP" evidence="2">
    <location>
        <begin position="42"/>
        <end position="96"/>
    </location>
</feature>
<reference evidence="3 4" key="1">
    <citation type="submission" date="2018-04" db="EMBL/GenBank/DDBJ databases">
        <authorList>
            <person name="Zhang X."/>
            <person name="Yuan J."/>
            <person name="Li F."/>
            <person name="Xiang J."/>
        </authorList>
    </citation>
    <scope>NUCLEOTIDE SEQUENCE [LARGE SCALE GENOMIC DNA]</scope>
    <source>
        <tissue evidence="3">Muscle</tissue>
    </source>
</reference>
<dbReference type="OrthoDB" id="6360870at2759"/>
<dbReference type="Proteomes" id="UP000283509">
    <property type="component" value="Unassembled WGS sequence"/>
</dbReference>
<proteinExistence type="predicted"/>
<keyword evidence="4" id="KW-1185">Reference proteome</keyword>
<dbReference type="GO" id="GO:0005576">
    <property type="term" value="C:extracellular region"/>
    <property type="evidence" value="ECO:0007669"/>
    <property type="project" value="InterPro"/>
</dbReference>